<proteinExistence type="predicted"/>
<dbReference type="InterPro" id="IPR003029">
    <property type="entry name" value="S1_domain"/>
</dbReference>
<feature type="region of interest" description="Disordered" evidence="2">
    <location>
        <begin position="155"/>
        <end position="175"/>
    </location>
</feature>
<feature type="domain" description="S1 motif" evidence="3">
    <location>
        <begin position="277"/>
        <end position="349"/>
    </location>
</feature>
<dbReference type="SUPFAM" id="SSF50249">
    <property type="entry name" value="Nucleic acid-binding proteins"/>
    <property type="match status" value="2"/>
</dbReference>
<dbReference type="Gene3D" id="2.40.50.140">
    <property type="entry name" value="Nucleic acid-binding proteins"/>
    <property type="match status" value="2"/>
</dbReference>
<dbReference type="PANTHER" id="PTHR10724">
    <property type="entry name" value="30S RIBOSOMAL PROTEIN S1"/>
    <property type="match status" value="1"/>
</dbReference>
<dbReference type="PROSITE" id="PS50126">
    <property type="entry name" value="S1"/>
    <property type="match status" value="2"/>
</dbReference>
<dbReference type="InterPro" id="IPR012340">
    <property type="entry name" value="NA-bd_OB-fold"/>
</dbReference>
<dbReference type="AlphaFoldDB" id="A0A7S4MUM0"/>
<organism evidence="4">
    <name type="scientific">Odontella aurita</name>
    <dbReference type="NCBI Taxonomy" id="265563"/>
    <lineage>
        <taxon>Eukaryota</taxon>
        <taxon>Sar</taxon>
        <taxon>Stramenopiles</taxon>
        <taxon>Ochrophyta</taxon>
        <taxon>Bacillariophyta</taxon>
        <taxon>Mediophyceae</taxon>
        <taxon>Biddulphiophycidae</taxon>
        <taxon>Eupodiscales</taxon>
        <taxon>Odontellaceae</taxon>
        <taxon>Odontella</taxon>
    </lineage>
</organism>
<accession>A0A7S4MUM0</accession>
<evidence type="ECO:0000313" key="4">
    <source>
        <dbReference type="EMBL" id="CAE2244268.1"/>
    </source>
</evidence>
<dbReference type="GO" id="GO:0005737">
    <property type="term" value="C:cytoplasm"/>
    <property type="evidence" value="ECO:0007669"/>
    <property type="project" value="UniProtKB-ARBA"/>
</dbReference>
<comment type="function">
    <text evidence="1">Associates with the EF-Tu.GDP complex and induces the exchange of GDP to GTP. It remains bound to the aminoacyl-tRNA.EF-Tu.GTP complex up to the GTP hydrolysis stage on the ribosome.</text>
</comment>
<evidence type="ECO:0000259" key="3">
    <source>
        <dbReference type="PROSITE" id="PS50126"/>
    </source>
</evidence>
<reference evidence="4" key="1">
    <citation type="submission" date="2021-01" db="EMBL/GenBank/DDBJ databases">
        <authorList>
            <person name="Corre E."/>
            <person name="Pelletier E."/>
            <person name="Niang G."/>
            <person name="Scheremetjew M."/>
            <person name="Finn R."/>
            <person name="Kale V."/>
            <person name="Holt S."/>
            <person name="Cochrane G."/>
            <person name="Meng A."/>
            <person name="Brown T."/>
            <person name="Cohen L."/>
        </authorList>
    </citation>
    <scope>NUCLEOTIDE SEQUENCE</scope>
    <source>
        <strain evidence="4">Isolate 1302-5</strain>
    </source>
</reference>
<dbReference type="InterPro" id="IPR050437">
    <property type="entry name" value="Ribos_protein_bS1-like"/>
</dbReference>
<dbReference type="SMART" id="SM00316">
    <property type="entry name" value="S1"/>
    <property type="match status" value="2"/>
</dbReference>
<dbReference type="GO" id="GO:0003735">
    <property type="term" value="F:structural constituent of ribosome"/>
    <property type="evidence" value="ECO:0007669"/>
    <property type="project" value="TreeGrafter"/>
</dbReference>
<dbReference type="EMBL" id="HBKQ01026394">
    <property type="protein sequence ID" value="CAE2244268.1"/>
    <property type="molecule type" value="Transcribed_RNA"/>
</dbReference>
<dbReference type="GO" id="GO:0003729">
    <property type="term" value="F:mRNA binding"/>
    <property type="evidence" value="ECO:0007669"/>
    <property type="project" value="UniProtKB-ARBA"/>
</dbReference>
<dbReference type="Pfam" id="PF00575">
    <property type="entry name" value="S1"/>
    <property type="match status" value="2"/>
</dbReference>
<dbReference type="GO" id="GO:0006412">
    <property type="term" value="P:translation"/>
    <property type="evidence" value="ECO:0007669"/>
    <property type="project" value="TreeGrafter"/>
</dbReference>
<name>A0A7S4MUM0_9STRA</name>
<dbReference type="PANTHER" id="PTHR10724:SF10">
    <property type="entry name" value="S1 RNA-BINDING DOMAIN-CONTAINING PROTEIN 1"/>
    <property type="match status" value="1"/>
</dbReference>
<dbReference type="FunFam" id="2.40.50.140:FF:000051">
    <property type="entry name" value="RNA-binding transcriptional accessory protein"/>
    <property type="match status" value="1"/>
</dbReference>
<dbReference type="PROSITE" id="PS51318">
    <property type="entry name" value="TAT"/>
    <property type="match status" value="1"/>
</dbReference>
<evidence type="ECO:0000256" key="1">
    <source>
        <dbReference type="ARBA" id="ARBA00025453"/>
    </source>
</evidence>
<gene>
    <name evidence="4" type="ORF">OAUR00152_LOCUS17868</name>
</gene>
<evidence type="ECO:0000256" key="2">
    <source>
        <dbReference type="SAM" id="MobiDB-lite"/>
    </source>
</evidence>
<feature type="region of interest" description="Disordered" evidence="2">
    <location>
        <begin position="26"/>
        <end position="109"/>
    </location>
</feature>
<feature type="compositionally biased region" description="Acidic residues" evidence="2">
    <location>
        <begin position="65"/>
        <end position="97"/>
    </location>
</feature>
<protein>
    <recommendedName>
        <fullName evidence="3">S1 motif domain-containing protein</fullName>
    </recommendedName>
</protein>
<dbReference type="InterPro" id="IPR006311">
    <property type="entry name" value="TAT_signal"/>
</dbReference>
<feature type="domain" description="S1 motif" evidence="3">
    <location>
        <begin position="182"/>
        <end position="252"/>
    </location>
</feature>
<sequence>MPRRSRRIAVAATAAAAAAAVLLSGSSSDAFQPGGASLPASPLVGGSYRTTRRRSSTLPHAASEVAEDEEEEDTLLFSDEWEDGVPPPEEEEEEDREEQTAPWKRNARWNSLNPNVKARIVEEAQEQAIRNKKRREPSADKKRRMMMFYKEISRKKKRDTRTVRPTPVGSSDRVPLSDIQIGSTLPGTVISLTNFGAYVDVGTECDGLLHVSQITRKVFVQHPREVLRPGDEVEVRVVRSSPELKKMQLTMLPTEEEPNPDDESQEDPILLDELAVDDELWGEIRRVTSYGGYVELGAEVDGFLHFMDHPEFGRVPGAPPGDYMAVGDRVRVWVSDLDREKVRVKLTANRPEGLPGPRREMRRA</sequence>